<evidence type="ECO:0000313" key="4">
    <source>
        <dbReference type="Proteomes" id="UP001160334"/>
    </source>
</evidence>
<dbReference type="PROSITE" id="PS50943">
    <property type="entry name" value="HTH_CROC1"/>
    <property type="match status" value="1"/>
</dbReference>
<gene>
    <name evidence="3" type="ORF">M2280_004389</name>
</gene>
<protein>
    <submittedName>
        <fullName evidence="3">Transcriptional regulator with XRE-family HTH domain</fullName>
    </submittedName>
</protein>
<dbReference type="InterPro" id="IPR001387">
    <property type="entry name" value="Cro/C1-type_HTH"/>
</dbReference>
<feature type="compositionally biased region" description="Low complexity" evidence="1">
    <location>
        <begin position="113"/>
        <end position="128"/>
    </location>
</feature>
<dbReference type="EMBL" id="JARXVC010000013">
    <property type="protein sequence ID" value="MDH6283146.1"/>
    <property type="molecule type" value="Genomic_DNA"/>
</dbReference>
<accession>A0ABT6MH74</accession>
<dbReference type="Gene3D" id="1.10.260.40">
    <property type="entry name" value="lambda repressor-like DNA-binding domains"/>
    <property type="match status" value="1"/>
</dbReference>
<dbReference type="SMART" id="SM00530">
    <property type="entry name" value="HTH_XRE"/>
    <property type="match status" value="1"/>
</dbReference>
<dbReference type="Proteomes" id="UP001160334">
    <property type="component" value="Unassembled WGS sequence"/>
</dbReference>
<feature type="region of interest" description="Disordered" evidence="1">
    <location>
        <begin position="98"/>
        <end position="143"/>
    </location>
</feature>
<sequence length="143" mass="15568">MTTKWWDYVERHLAEKGMTQSALAEAVGVNRSSASGWKSGSDPKPATVVAVAEVLETSISEALIAAGLMSEEELGVERTIPDIELLTDDQLMAELNRRLKNVNSGEPKKAATRRTATPRTTQQPKKTTVQGKRRAHKPTGGNK</sequence>
<evidence type="ECO:0000256" key="1">
    <source>
        <dbReference type="SAM" id="MobiDB-lite"/>
    </source>
</evidence>
<evidence type="ECO:0000313" key="3">
    <source>
        <dbReference type="EMBL" id="MDH6283146.1"/>
    </source>
</evidence>
<comment type="caution">
    <text evidence="3">The sequence shown here is derived from an EMBL/GenBank/DDBJ whole genome shotgun (WGS) entry which is preliminary data.</text>
</comment>
<keyword evidence="4" id="KW-1185">Reference proteome</keyword>
<name>A0ABT6MH74_9NOCA</name>
<dbReference type="InterPro" id="IPR010982">
    <property type="entry name" value="Lambda_DNA-bd_dom_sf"/>
</dbReference>
<evidence type="ECO:0000259" key="2">
    <source>
        <dbReference type="PROSITE" id="PS50943"/>
    </source>
</evidence>
<dbReference type="RefSeq" id="WP_280762427.1">
    <property type="nucleotide sequence ID" value="NZ_JARXVC010000013.1"/>
</dbReference>
<dbReference type="CDD" id="cd00093">
    <property type="entry name" value="HTH_XRE"/>
    <property type="match status" value="1"/>
</dbReference>
<dbReference type="SUPFAM" id="SSF47413">
    <property type="entry name" value="lambda repressor-like DNA-binding domains"/>
    <property type="match status" value="1"/>
</dbReference>
<proteinExistence type="predicted"/>
<reference evidence="3 4" key="1">
    <citation type="submission" date="2023-04" db="EMBL/GenBank/DDBJ databases">
        <title>Forest soil microbial communities from Buena Vista Peninsula, Colon Province, Panama.</title>
        <authorList>
            <person name="Bouskill N."/>
        </authorList>
    </citation>
    <scope>NUCLEOTIDE SEQUENCE [LARGE SCALE GENOMIC DNA]</scope>
    <source>
        <strain evidence="3 4">CFH S0262</strain>
    </source>
</reference>
<feature type="domain" description="HTH cro/C1-type" evidence="2">
    <location>
        <begin position="15"/>
        <end position="62"/>
    </location>
</feature>
<organism evidence="3 4">
    <name type="scientific">Prescottella agglutinans</name>
    <dbReference type="NCBI Taxonomy" id="1644129"/>
    <lineage>
        <taxon>Bacteria</taxon>
        <taxon>Bacillati</taxon>
        <taxon>Actinomycetota</taxon>
        <taxon>Actinomycetes</taxon>
        <taxon>Mycobacteriales</taxon>
        <taxon>Nocardiaceae</taxon>
        <taxon>Prescottella</taxon>
    </lineage>
</organism>
<dbReference type="Pfam" id="PF01381">
    <property type="entry name" value="HTH_3"/>
    <property type="match status" value="1"/>
</dbReference>